<evidence type="ECO:0000313" key="3">
    <source>
        <dbReference type="EMBL" id="GIE51822.1"/>
    </source>
</evidence>
<keyword evidence="4" id="KW-1185">Reference proteome</keyword>
<gene>
    <name evidence="3" type="ORF">Ani05nite_53560</name>
</gene>
<accession>A0A919JMC3</accession>
<dbReference type="Pfam" id="PF03080">
    <property type="entry name" value="Neprosin"/>
    <property type="match status" value="1"/>
</dbReference>
<feature type="region of interest" description="Disordered" evidence="1">
    <location>
        <begin position="13"/>
        <end position="37"/>
    </location>
</feature>
<dbReference type="PANTHER" id="PTHR31589:SF24">
    <property type="entry name" value="OS07G0205500 PROTEIN"/>
    <property type="match status" value="1"/>
</dbReference>
<reference evidence="3" key="1">
    <citation type="submission" date="2021-01" db="EMBL/GenBank/DDBJ databases">
        <title>Whole genome shotgun sequence of Actinoplanes nipponensis NBRC 14063.</title>
        <authorList>
            <person name="Komaki H."/>
            <person name="Tamura T."/>
        </authorList>
    </citation>
    <scope>NUCLEOTIDE SEQUENCE</scope>
    <source>
        <strain evidence="3">NBRC 14063</strain>
    </source>
</reference>
<dbReference type="InterPro" id="IPR053168">
    <property type="entry name" value="Glutamic_endopeptidase"/>
</dbReference>
<dbReference type="InterPro" id="IPR004314">
    <property type="entry name" value="Neprosin"/>
</dbReference>
<protein>
    <recommendedName>
        <fullName evidence="2">Neprosin PEP catalytic domain-containing protein</fullName>
    </recommendedName>
</protein>
<feature type="region of interest" description="Disordered" evidence="1">
    <location>
        <begin position="61"/>
        <end position="81"/>
    </location>
</feature>
<dbReference type="EMBL" id="BOMQ01000063">
    <property type="protein sequence ID" value="GIE51822.1"/>
    <property type="molecule type" value="Genomic_DNA"/>
</dbReference>
<evidence type="ECO:0000313" key="4">
    <source>
        <dbReference type="Proteomes" id="UP000647172"/>
    </source>
</evidence>
<dbReference type="AlphaFoldDB" id="A0A919JMC3"/>
<comment type="caution">
    <text evidence="3">The sequence shown here is derived from an EMBL/GenBank/DDBJ whole genome shotgun (WGS) entry which is preliminary data.</text>
</comment>
<organism evidence="3 4">
    <name type="scientific">Actinoplanes nipponensis</name>
    <dbReference type="NCBI Taxonomy" id="135950"/>
    <lineage>
        <taxon>Bacteria</taxon>
        <taxon>Bacillati</taxon>
        <taxon>Actinomycetota</taxon>
        <taxon>Actinomycetes</taxon>
        <taxon>Micromonosporales</taxon>
        <taxon>Micromonosporaceae</taxon>
        <taxon>Actinoplanes</taxon>
    </lineage>
</organism>
<feature type="compositionally biased region" description="Low complexity" evidence="1">
    <location>
        <begin position="13"/>
        <end position="27"/>
    </location>
</feature>
<feature type="domain" description="Neprosin PEP catalytic" evidence="2">
    <location>
        <begin position="107"/>
        <end position="355"/>
    </location>
</feature>
<dbReference type="PROSITE" id="PS52045">
    <property type="entry name" value="NEPROSIN_PEP_CD"/>
    <property type="match status" value="1"/>
</dbReference>
<proteinExistence type="predicted"/>
<dbReference type="PANTHER" id="PTHR31589">
    <property type="entry name" value="PROTEIN, PUTATIVE (DUF239)-RELATED-RELATED"/>
    <property type="match status" value="1"/>
</dbReference>
<name>A0A919JMC3_9ACTN</name>
<evidence type="ECO:0000256" key="1">
    <source>
        <dbReference type="SAM" id="MobiDB-lite"/>
    </source>
</evidence>
<evidence type="ECO:0000259" key="2">
    <source>
        <dbReference type="PROSITE" id="PS52045"/>
    </source>
</evidence>
<dbReference type="Proteomes" id="UP000647172">
    <property type="component" value="Unassembled WGS sequence"/>
</dbReference>
<sequence>MAEAPAIVVAPESAPASAVTTEATEATPVPPRLLPWGTRPERLTRARAGASSAAVAAAGADAAPADTSGSMTPTPEYAPKGGRANGRFLKSMRTTIVPPAPPTVGTAAAAVDRVVNFHYAVGAQIGETDGTWANLTVEKPRLGEGDYHTLAEIAVQSPDTQQTVEVGWTVDRSVNGDDDPHLFVFYWRDGKRTCYNACGFTQYSKTVKPGDTLPVGTSKRFGIQHAGNAWWIAYDSEWIGYFPDSNWEGRYTKGGVIQWFGEVASPSLTPCTQMGNGKPAATGTAARIGSISMTNGPLVSFDVDPRPKYKVDLQNPLPPVFPDKPDDPTWSPWTGLKVGDLGTTFRYGGPVYPLKDPKDPNSEPIVKC</sequence>